<comment type="caution">
    <text evidence="3">The sequence shown here is derived from an EMBL/GenBank/DDBJ whole genome shotgun (WGS) entry which is preliminary data.</text>
</comment>
<keyword evidence="4" id="KW-1185">Reference proteome</keyword>
<dbReference type="InterPro" id="IPR012337">
    <property type="entry name" value="RNaseH-like_sf"/>
</dbReference>
<dbReference type="Gene3D" id="3.30.420.10">
    <property type="entry name" value="Ribonuclease H-like superfamily/Ribonuclease H"/>
    <property type="match status" value="1"/>
</dbReference>
<dbReference type="SUPFAM" id="SSF53098">
    <property type="entry name" value="Ribonuclease H-like"/>
    <property type="match status" value="1"/>
</dbReference>
<evidence type="ECO:0000259" key="2">
    <source>
        <dbReference type="PROSITE" id="PS50994"/>
    </source>
</evidence>
<feature type="region of interest" description="Disordered" evidence="1">
    <location>
        <begin position="635"/>
        <end position="688"/>
    </location>
</feature>
<accession>A0AAP4EZE3</accession>
<dbReference type="InterPro" id="IPR036397">
    <property type="entry name" value="RNaseH_sf"/>
</dbReference>
<feature type="domain" description="Integrase catalytic" evidence="2">
    <location>
        <begin position="274"/>
        <end position="489"/>
    </location>
</feature>
<proteinExistence type="predicted"/>
<dbReference type="AlphaFoldDB" id="A0AAP4EZE3"/>
<dbReference type="InterPro" id="IPR001584">
    <property type="entry name" value="Integrase_cat-core"/>
</dbReference>
<evidence type="ECO:0000256" key="1">
    <source>
        <dbReference type="SAM" id="MobiDB-lite"/>
    </source>
</evidence>
<evidence type="ECO:0000313" key="3">
    <source>
        <dbReference type="EMBL" id="MDI9242951.1"/>
    </source>
</evidence>
<evidence type="ECO:0000313" key="4">
    <source>
        <dbReference type="Proteomes" id="UP001300383"/>
    </source>
</evidence>
<sequence>MNNLIAVGGILKDPQTQTRYRIVDLSYENVVLCQMDTNKFILMTHSLKAIITLVVDGGLIEESEDIIVFDAELLNGSVKEKYIMKQAVVSETMNIYGKRLTDLCGKSPKPELKAILEKYSMPTSSFWRMFTKYIQSGMKDSSLIDNRHFRSKGNTYSYTVKTGKPSEYFGRSGVLITDEIKEYFNEALKEYRSGRQKNLRACYDRMNALHFTKTELRNGIPTLVLLSEAERPTMRQFYYYANKQLTEQEKDAIKTSAQEQRNNKRLITSDSTFEVFGPGDMVEIDACEADVSLVSTFDPNKTIGRPIVYFMIDVFTRMILAVSVAFDNNSVLGITNLFLNLADDKLEYCKKYGMGFDNPAMWRSNIIPRRLRVDRGSEFKSKEFDRICNELGIEKQIVPGASGSLKGIVEQSFHQMHSKQNPHLENYGLIEKRYDSNHHKEATLNIEQYTKMVINFVLTHNQEYDSSYPVTKEMIEQGIKPIPCLLWDYGVKKYGNPRPIPVREQYLFDLMIPVKAKVDRRGISYKNLYYLSDNDTELSKAMFKAGTKKVSFDARMDMRDVGHIYYLCNGKLIDAPLNERLSGNADFKGLTMKQYEDYLKKKKQMDAEGRVHNQELSAFNYAVNAAVVDEAKKETISDPKNMRPARELEKQTVSHEGSITARIETSSELPRKEPAARPDNATVNNGKDYDNFEEALEDFWENN</sequence>
<dbReference type="RefSeq" id="WP_283231386.1">
    <property type="nucleotide sequence ID" value="NZ_JASGBQ010000022.1"/>
</dbReference>
<organism evidence="3 4">
    <name type="scientific">Fusibacillus kribbianus</name>
    <dbReference type="NCBI Taxonomy" id="3044208"/>
    <lineage>
        <taxon>Bacteria</taxon>
        <taxon>Bacillati</taxon>
        <taxon>Bacillota</taxon>
        <taxon>Clostridia</taxon>
        <taxon>Lachnospirales</taxon>
        <taxon>Lachnospiraceae</taxon>
        <taxon>Fusibacillus</taxon>
    </lineage>
</organism>
<dbReference type="GO" id="GO:0015074">
    <property type="term" value="P:DNA integration"/>
    <property type="evidence" value="ECO:0007669"/>
    <property type="project" value="InterPro"/>
</dbReference>
<reference evidence="3 4" key="1">
    <citation type="submission" date="2023-05" db="EMBL/GenBank/DDBJ databases">
        <title>[ruminococcus] sp. nov., isolated from a pig farm feces dump.</title>
        <authorList>
            <person name="Chang Y.-H."/>
        </authorList>
    </citation>
    <scope>NUCLEOTIDE SEQUENCE [LARGE SCALE GENOMIC DNA]</scope>
    <source>
        <strain evidence="3 4">YH-rum2234</strain>
    </source>
</reference>
<feature type="compositionally biased region" description="Basic and acidic residues" evidence="1">
    <location>
        <begin position="635"/>
        <end position="653"/>
    </location>
</feature>
<protein>
    <submittedName>
        <fullName evidence="3">Transposase family protein</fullName>
    </submittedName>
</protein>
<dbReference type="PROSITE" id="PS50994">
    <property type="entry name" value="INTEGRASE"/>
    <property type="match status" value="1"/>
</dbReference>
<dbReference type="GO" id="GO:0003676">
    <property type="term" value="F:nucleic acid binding"/>
    <property type="evidence" value="ECO:0007669"/>
    <property type="project" value="InterPro"/>
</dbReference>
<dbReference type="EMBL" id="JASGBQ010000022">
    <property type="protein sequence ID" value="MDI9242951.1"/>
    <property type="molecule type" value="Genomic_DNA"/>
</dbReference>
<dbReference type="Proteomes" id="UP001300383">
    <property type="component" value="Unassembled WGS sequence"/>
</dbReference>
<gene>
    <name evidence="3" type="ORF">QJ036_10785</name>
</gene>
<name>A0AAP4EZE3_9FIRM</name>